<protein>
    <submittedName>
        <fullName evidence="1">Uncharacterized protein</fullName>
    </submittedName>
</protein>
<comment type="caution">
    <text evidence="1">The sequence shown here is derived from an EMBL/GenBank/DDBJ whole genome shotgun (WGS) entry which is preliminary data.</text>
</comment>
<reference evidence="1 2" key="1">
    <citation type="journal article" date="2020" name="Microb. Ecol.">
        <title>Ecogenomics of the Marine Benthic Filamentous Cyanobacterium Adonisia.</title>
        <authorList>
            <person name="Walter J.M."/>
            <person name="Coutinho F.H."/>
            <person name="Leomil L."/>
            <person name="Hargreaves P.I."/>
            <person name="Campeao M.E."/>
            <person name="Vieira V.V."/>
            <person name="Silva B.S."/>
            <person name="Fistarol G.O."/>
            <person name="Salomon P.S."/>
            <person name="Sawabe T."/>
            <person name="Mino S."/>
            <person name="Hosokawa M."/>
            <person name="Miyashita H."/>
            <person name="Maruyama F."/>
            <person name="van Verk M.C."/>
            <person name="Dutilh B.E."/>
            <person name="Thompson C.C."/>
            <person name="Thompson F.L."/>
        </authorList>
    </citation>
    <scope>NUCLEOTIDE SEQUENCE [LARGE SCALE GENOMIC DNA]</scope>
    <source>
        <strain evidence="1 2">CCMR0082</strain>
    </source>
</reference>
<accession>A0A6M0SIM2</accession>
<evidence type="ECO:0000313" key="2">
    <source>
        <dbReference type="Proteomes" id="UP000473574"/>
    </source>
</evidence>
<evidence type="ECO:0000313" key="1">
    <source>
        <dbReference type="EMBL" id="NEZ67843.1"/>
    </source>
</evidence>
<dbReference type="Proteomes" id="UP000473574">
    <property type="component" value="Unassembled WGS sequence"/>
</dbReference>
<name>A0A6M0SIM2_9CYAN</name>
<dbReference type="RefSeq" id="WP_163671123.1">
    <property type="nucleotide sequence ID" value="NZ_QZCE01000002.1"/>
</dbReference>
<proteinExistence type="predicted"/>
<gene>
    <name evidence="1" type="ORF">D0962_34670</name>
</gene>
<dbReference type="EMBL" id="QZCE01000002">
    <property type="protein sequence ID" value="NEZ67843.1"/>
    <property type="molecule type" value="Genomic_DNA"/>
</dbReference>
<dbReference type="AlphaFoldDB" id="A0A6M0SIM2"/>
<sequence>MGELIQFKKIADEITIRESDGVGVVSLRGAARLAGVSAEAISKAFKSVNQKPSKLARNLIEQGFDGVNLLAMLETGITDEAMAVIAHYYAYAASRFCTAQAKHTSKQFEKLGARAAFYAFKGLTLGQQPPRQLNEPKPQLPPTAEALQVQPKTKPQATPTLTSTVDAAKQMSGFVLELLNDLEIGQTPKQDKSLKVGVAISAAQIYCPEIADALNPAQKLLAATTATDGVYLTPTTLGERLGGLSGRKINEKLITMGLQTRVDKPAKGEPKYLPTQAGKPYSMMTMATGQYGDTTSYQHLKWSERVLKLFEGGVAA</sequence>
<organism evidence="1 2">
    <name type="scientific">Adonisia turfae CCMR0082</name>
    <dbReference type="NCBI Taxonomy" id="2304604"/>
    <lineage>
        <taxon>Bacteria</taxon>
        <taxon>Bacillati</taxon>
        <taxon>Cyanobacteriota</taxon>
        <taxon>Adonisia</taxon>
        <taxon>Adonisia turfae</taxon>
    </lineage>
</organism>